<protein>
    <recommendedName>
        <fullName evidence="4">Glycoside hydrolase family 2 immunoglobulin-like beta-sandwich domain-containing protein</fullName>
    </recommendedName>
</protein>
<evidence type="ECO:0000313" key="5">
    <source>
        <dbReference type="EMBL" id="MBO8427475.1"/>
    </source>
</evidence>
<gene>
    <name evidence="5" type="ORF">IAC58_02810</name>
</gene>
<organism evidence="5 6">
    <name type="scientific">Candidatus Onthovivens merdipullorum</name>
    <dbReference type="NCBI Taxonomy" id="2840889"/>
    <lineage>
        <taxon>Bacteria</taxon>
        <taxon>Bacillati</taxon>
        <taxon>Bacillota</taxon>
        <taxon>Bacilli</taxon>
        <taxon>Bacillales</taxon>
        <taxon>Candidatus Onthovivens</taxon>
    </lineage>
</organism>
<dbReference type="PANTHER" id="PTHR42732:SF1">
    <property type="entry name" value="BETA-MANNOSIDASE"/>
    <property type="match status" value="1"/>
</dbReference>
<dbReference type="SUPFAM" id="SSF49303">
    <property type="entry name" value="beta-Galactosidase/glucuronidase domain"/>
    <property type="match status" value="1"/>
</dbReference>
<dbReference type="AlphaFoldDB" id="A0A9D9GU90"/>
<evidence type="ECO:0000256" key="3">
    <source>
        <dbReference type="ARBA" id="ARBA00023295"/>
    </source>
</evidence>
<dbReference type="InterPro" id="IPR013783">
    <property type="entry name" value="Ig-like_fold"/>
</dbReference>
<name>A0A9D9GU90_9BACL</name>
<keyword evidence="3" id="KW-0326">Glycosidase</keyword>
<evidence type="ECO:0000256" key="1">
    <source>
        <dbReference type="ARBA" id="ARBA00007401"/>
    </source>
</evidence>
<dbReference type="EMBL" id="JADIMY010000062">
    <property type="protein sequence ID" value="MBO8427475.1"/>
    <property type="molecule type" value="Genomic_DNA"/>
</dbReference>
<dbReference type="InterPro" id="IPR006102">
    <property type="entry name" value="Ig-like_GH2"/>
</dbReference>
<feature type="non-terminal residue" evidence="5">
    <location>
        <position position="238"/>
    </location>
</feature>
<dbReference type="InterPro" id="IPR036156">
    <property type="entry name" value="Beta-gal/glucu_dom_sf"/>
</dbReference>
<comment type="caution">
    <text evidence="5">The sequence shown here is derived from an EMBL/GenBank/DDBJ whole genome shotgun (WGS) entry which is preliminary data.</text>
</comment>
<dbReference type="InterPro" id="IPR051913">
    <property type="entry name" value="GH2_Domain-Containing"/>
</dbReference>
<evidence type="ECO:0000259" key="4">
    <source>
        <dbReference type="Pfam" id="PF00703"/>
    </source>
</evidence>
<evidence type="ECO:0000313" key="6">
    <source>
        <dbReference type="Proteomes" id="UP000823613"/>
    </source>
</evidence>
<dbReference type="GO" id="GO:0005975">
    <property type="term" value="P:carbohydrate metabolic process"/>
    <property type="evidence" value="ECO:0007669"/>
    <property type="project" value="InterPro"/>
</dbReference>
<dbReference type="PANTHER" id="PTHR42732">
    <property type="entry name" value="BETA-GALACTOSIDASE"/>
    <property type="match status" value="1"/>
</dbReference>
<dbReference type="InterPro" id="IPR008979">
    <property type="entry name" value="Galactose-bd-like_sf"/>
</dbReference>
<comment type="similarity">
    <text evidence="1">Belongs to the glycosyl hydrolase 2 family.</text>
</comment>
<reference evidence="5" key="1">
    <citation type="submission" date="2020-10" db="EMBL/GenBank/DDBJ databases">
        <authorList>
            <person name="Gilroy R."/>
        </authorList>
    </citation>
    <scope>NUCLEOTIDE SEQUENCE</scope>
    <source>
        <strain evidence="5">11159</strain>
    </source>
</reference>
<proteinExistence type="inferred from homology"/>
<dbReference type="GO" id="GO:0004553">
    <property type="term" value="F:hydrolase activity, hydrolyzing O-glycosyl compounds"/>
    <property type="evidence" value="ECO:0007669"/>
    <property type="project" value="InterPro"/>
</dbReference>
<feature type="domain" description="Glycoside hydrolase family 2 immunoglobulin-like beta-sandwich" evidence="4">
    <location>
        <begin position="171"/>
        <end position="225"/>
    </location>
</feature>
<keyword evidence="2" id="KW-0378">Hydrolase</keyword>
<reference evidence="5" key="2">
    <citation type="journal article" date="2021" name="PeerJ">
        <title>Extensive microbial diversity within the chicken gut microbiome revealed by metagenomics and culture.</title>
        <authorList>
            <person name="Gilroy R."/>
            <person name="Ravi A."/>
            <person name="Getino M."/>
            <person name="Pursley I."/>
            <person name="Horton D.L."/>
            <person name="Alikhan N.F."/>
            <person name="Baker D."/>
            <person name="Gharbi K."/>
            <person name="Hall N."/>
            <person name="Watson M."/>
            <person name="Adriaenssens E.M."/>
            <person name="Foster-Nyarko E."/>
            <person name="Jarju S."/>
            <person name="Secka A."/>
            <person name="Antonio M."/>
            <person name="Oren A."/>
            <person name="Chaudhuri R.R."/>
            <person name="La Ragione R."/>
            <person name="Hildebrand F."/>
            <person name="Pallen M.J."/>
        </authorList>
    </citation>
    <scope>NUCLEOTIDE SEQUENCE</scope>
    <source>
        <strain evidence="5">11159</strain>
    </source>
</reference>
<sequence>MKINVNKGRTYFDKLNKERKIDFPYDMMLEEKRSLSNPGGKDCAYFDGGIYHFQKFFNFDVSAYKYFAFHFNQIYKKAIIKLNGEVIKENLNGFNDFYVEFKPKNGENLVEIIAYNNLLPNCRWYTGSGVLRDVELIYKKENEIKNVRVYTKKYLNREILIDADIKESVPYTFEIFDDKNNLMYRGEEKEITLKDAKLWSIDEPNLYKLVVKTQNDEETIRFGIRNVSLDVNKGLLLN</sequence>
<dbReference type="Gene3D" id="2.60.120.260">
    <property type="entry name" value="Galactose-binding domain-like"/>
    <property type="match status" value="1"/>
</dbReference>
<accession>A0A9D9GU90</accession>
<dbReference type="Gene3D" id="2.60.40.10">
    <property type="entry name" value="Immunoglobulins"/>
    <property type="match status" value="1"/>
</dbReference>
<dbReference type="Proteomes" id="UP000823613">
    <property type="component" value="Unassembled WGS sequence"/>
</dbReference>
<dbReference type="Pfam" id="PF00703">
    <property type="entry name" value="Glyco_hydro_2"/>
    <property type="match status" value="1"/>
</dbReference>
<evidence type="ECO:0000256" key="2">
    <source>
        <dbReference type="ARBA" id="ARBA00022801"/>
    </source>
</evidence>
<dbReference type="SUPFAM" id="SSF49785">
    <property type="entry name" value="Galactose-binding domain-like"/>
    <property type="match status" value="1"/>
</dbReference>